<dbReference type="VEuPathDB" id="FungiDB:LCOR_04288.1"/>
<name>A0A068RTB1_9FUNG</name>
<gene>
    <name evidence="2" type="ORF">LCOR_04288.1</name>
</gene>
<sequence>MYMEKFLVRLCNFGHHHLFGFDSQPVSSGQFTGKASWTCPFLIYRDDDYDDYGIHNDNDDDNYDNHARNNDNDNDHEIHNNDDNGNEILKEAYTIFLSVLDIGD</sequence>
<reference evidence="2" key="1">
    <citation type="submission" date="2013-08" db="EMBL/GenBank/DDBJ databases">
        <title>Gene expansion shapes genome architecture in the human pathogen Lichtheimia corymbifera: an evolutionary genomics analysis in the ancient terrestrial Mucorales (Mucoromycotina).</title>
        <authorList>
            <person name="Schwartze V.U."/>
            <person name="Winter S."/>
            <person name="Shelest E."/>
            <person name="Marcet-Houben M."/>
            <person name="Horn F."/>
            <person name="Wehner S."/>
            <person name="Hoffmann K."/>
            <person name="Riege K."/>
            <person name="Sammeth M."/>
            <person name="Nowrousian M."/>
            <person name="Valiante V."/>
            <person name="Linde J."/>
            <person name="Jacobsen I.D."/>
            <person name="Marz M."/>
            <person name="Brakhage A.A."/>
            <person name="Gabaldon T."/>
            <person name="Bocker S."/>
            <person name="Voigt K."/>
        </authorList>
    </citation>
    <scope>NUCLEOTIDE SEQUENCE [LARGE SCALE GENOMIC DNA]</scope>
    <source>
        <strain evidence="2">FSU 9682</strain>
    </source>
</reference>
<evidence type="ECO:0000256" key="1">
    <source>
        <dbReference type="SAM" id="MobiDB-lite"/>
    </source>
</evidence>
<organism evidence="2 3">
    <name type="scientific">Lichtheimia corymbifera JMRC:FSU:9682</name>
    <dbReference type="NCBI Taxonomy" id="1263082"/>
    <lineage>
        <taxon>Eukaryota</taxon>
        <taxon>Fungi</taxon>
        <taxon>Fungi incertae sedis</taxon>
        <taxon>Mucoromycota</taxon>
        <taxon>Mucoromycotina</taxon>
        <taxon>Mucoromycetes</taxon>
        <taxon>Mucorales</taxon>
        <taxon>Lichtheimiaceae</taxon>
        <taxon>Lichtheimia</taxon>
    </lineage>
</organism>
<dbReference type="AlphaFoldDB" id="A0A068RTB1"/>
<proteinExistence type="predicted"/>
<feature type="region of interest" description="Disordered" evidence="1">
    <location>
        <begin position="55"/>
        <end position="84"/>
    </location>
</feature>
<dbReference type="EMBL" id="CBTN010000015">
    <property type="protein sequence ID" value="CDH52852.1"/>
    <property type="molecule type" value="Genomic_DNA"/>
</dbReference>
<evidence type="ECO:0000313" key="3">
    <source>
        <dbReference type="Proteomes" id="UP000027586"/>
    </source>
</evidence>
<protein>
    <submittedName>
        <fullName evidence="2">Uncharacterized protein</fullName>
    </submittedName>
</protein>
<dbReference type="Proteomes" id="UP000027586">
    <property type="component" value="Unassembled WGS sequence"/>
</dbReference>
<accession>A0A068RTB1</accession>
<evidence type="ECO:0000313" key="2">
    <source>
        <dbReference type="EMBL" id="CDH52852.1"/>
    </source>
</evidence>
<comment type="caution">
    <text evidence="2">The sequence shown here is derived from an EMBL/GenBank/DDBJ whole genome shotgun (WGS) entry which is preliminary data.</text>
</comment>
<feature type="compositionally biased region" description="Basic and acidic residues" evidence="1">
    <location>
        <begin position="55"/>
        <end position="82"/>
    </location>
</feature>
<keyword evidence="3" id="KW-1185">Reference proteome</keyword>